<evidence type="ECO:0000313" key="3">
    <source>
        <dbReference type="Proteomes" id="UP000604046"/>
    </source>
</evidence>
<dbReference type="Gene3D" id="3.30.420.10">
    <property type="entry name" value="Ribonuclease H-like superfamily/Ribonuclease H"/>
    <property type="match status" value="1"/>
</dbReference>
<accession>A0A812JXB1</accession>
<evidence type="ECO:0008006" key="4">
    <source>
        <dbReference type="Google" id="ProtNLM"/>
    </source>
</evidence>
<dbReference type="GO" id="GO:0003676">
    <property type="term" value="F:nucleic acid binding"/>
    <property type="evidence" value="ECO:0007669"/>
    <property type="project" value="InterPro"/>
</dbReference>
<name>A0A812JXB1_9DINO</name>
<dbReference type="AlphaFoldDB" id="A0A812JXB1"/>
<reference evidence="2" key="1">
    <citation type="submission" date="2021-02" db="EMBL/GenBank/DDBJ databases">
        <authorList>
            <person name="Dougan E. K."/>
            <person name="Rhodes N."/>
            <person name="Thang M."/>
            <person name="Chan C."/>
        </authorList>
    </citation>
    <scope>NUCLEOTIDE SEQUENCE</scope>
</reference>
<feature type="region of interest" description="Disordered" evidence="1">
    <location>
        <begin position="621"/>
        <end position="657"/>
    </location>
</feature>
<proteinExistence type="predicted"/>
<gene>
    <name evidence="2" type="ORF">SNAT2548_LOCUS7896</name>
</gene>
<comment type="caution">
    <text evidence="2">The sequence shown here is derived from an EMBL/GenBank/DDBJ whole genome shotgun (WGS) entry which is preliminary data.</text>
</comment>
<dbReference type="InterPro" id="IPR036397">
    <property type="entry name" value="RNaseH_sf"/>
</dbReference>
<keyword evidence="3" id="KW-1185">Reference proteome</keyword>
<feature type="compositionally biased region" description="Pro residues" evidence="1">
    <location>
        <begin position="293"/>
        <end position="303"/>
    </location>
</feature>
<evidence type="ECO:0000313" key="2">
    <source>
        <dbReference type="EMBL" id="CAE7218912.1"/>
    </source>
</evidence>
<dbReference type="OrthoDB" id="444719at2759"/>
<protein>
    <recommendedName>
        <fullName evidence="4">Integrase catalytic domain-containing protein</fullName>
    </recommendedName>
</protein>
<feature type="region of interest" description="Disordered" evidence="1">
    <location>
        <begin position="27"/>
        <end position="53"/>
    </location>
</feature>
<feature type="region of interest" description="Disordered" evidence="1">
    <location>
        <begin position="240"/>
        <end position="313"/>
    </location>
</feature>
<sequence length="954" mass="105184">MVSQKTIARVTPAANLKNHTTDACFFNARANPKGDGKTNKRASAQQPSTEAAVDAAVPDKNLSAAISTLQTQLDALRSFANPSMPSGHSQGRKGHGAIQEMLFVISDTPAQAVEVTEQVAATSSTKYVLLDSGTVGHQWAINGTPIRHKGELSAPTAIPVTDCCGEPIATPASFRMGVTDATEPVMAFCRILDDADCDLHFYRTSSGKPAHIDTPDGHTIILPRFGARFYLPYENRSPGNGTTEFVAAGNDGDESPSPMHYSPTEPGSDAGAGTSEPDALENADVECGREHAPPQPAGLPMPDAPSDEQHSRHNLTHADFASWCPHCVAGKAADSQHKRKNKHEDPQIPVLQVDDLFFGRDGQLVEEESKKATVLTGTDLSSGWPMMAFVPHNGVEAYTVRALTSWVRRLGYPKGQHNQESALRTVVDQVQKELGHDHVQVRAALRYSHASQGGTENANRLMAGMLRTWLSALNETYPNPAEPLDINHPVIPWLCRWVAFVWARFHVQADNMTPFRIVSGRDYATPIVEFGEVVLCKLPDTKSLSKAKPRWFKGLFVGRLEVDDSAVVLTDAGAITVRSVRRLLLADQHDVAYLNAGLPWAPAGKRTKVRTESSQIVALPAPPVSEASQPPLSVEPPAVSKDAMPVPPDVVVPDPNESHRRRRFNWKRQVQLPLSGELVLHPSHVFKQALLASMLFHCLHLLCWKSALLRKAARLQHPARHTQWDPREVEEARDVQMATLVEKQFATPKLKPAIPHKCKLFNFKWVDEITRGAYRSRFTCADIKKRYSKEELAEEINTFAPTPYEESHVLLELKCLQNGWHSRSGDVRCAYLLGTDPGDSNGNPPEYVQHFHAWLAAHDACGLVQTRRPAARWQFVRQKACGRQLSSRVRESRRADKLVSHGYHFVRGKRDPTVYTCSTTDATLLHHVDDVRMGASDADLNFLQSKNGLGNTLT</sequence>
<organism evidence="2 3">
    <name type="scientific">Symbiodinium natans</name>
    <dbReference type="NCBI Taxonomy" id="878477"/>
    <lineage>
        <taxon>Eukaryota</taxon>
        <taxon>Sar</taxon>
        <taxon>Alveolata</taxon>
        <taxon>Dinophyceae</taxon>
        <taxon>Suessiales</taxon>
        <taxon>Symbiodiniaceae</taxon>
        <taxon>Symbiodinium</taxon>
    </lineage>
</organism>
<dbReference type="EMBL" id="CAJNDS010000566">
    <property type="protein sequence ID" value="CAE7218912.1"/>
    <property type="molecule type" value="Genomic_DNA"/>
</dbReference>
<evidence type="ECO:0000256" key="1">
    <source>
        <dbReference type="SAM" id="MobiDB-lite"/>
    </source>
</evidence>
<dbReference type="Proteomes" id="UP000604046">
    <property type="component" value="Unassembled WGS sequence"/>
</dbReference>